<accession>A0A377IA21</accession>
<dbReference type="EMBL" id="UGHK01000002">
    <property type="protein sequence ID" value="STO72126.1"/>
    <property type="molecule type" value="Genomic_DNA"/>
</dbReference>
<dbReference type="AlphaFoldDB" id="A0A377IA21"/>
<proteinExistence type="predicted"/>
<dbReference type="Proteomes" id="UP000254465">
    <property type="component" value="Unassembled WGS sequence"/>
</dbReference>
<sequence>MLTQQKIEILTAYGVIGLYSLIQPALLASISTVIMDKAAPMQAKATFFSLQLSVIVIMGFIYATMAMSFAGQYGYFPVLLSSIALNLIAAIFTFNFSYGK</sequence>
<keyword evidence="1" id="KW-0472">Membrane</keyword>
<feature type="transmembrane region" description="Helical" evidence="1">
    <location>
        <begin position="75"/>
        <end position="98"/>
    </location>
</feature>
<dbReference type="RefSeq" id="WP_051052672.1">
    <property type="nucleotide sequence ID" value="NZ_PQVK01000098.1"/>
</dbReference>
<name>A0A377IA21_AVIPA</name>
<protein>
    <submittedName>
        <fullName evidence="2">Uncharacterized protein</fullName>
    </submittedName>
</protein>
<feature type="transmembrane region" description="Helical" evidence="1">
    <location>
        <begin position="47"/>
        <end position="69"/>
    </location>
</feature>
<evidence type="ECO:0000256" key="1">
    <source>
        <dbReference type="SAM" id="Phobius"/>
    </source>
</evidence>
<reference evidence="2 3" key="1">
    <citation type="submission" date="2018-06" db="EMBL/GenBank/DDBJ databases">
        <authorList>
            <consortium name="Pathogen Informatics"/>
            <person name="Doyle S."/>
        </authorList>
    </citation>
    <scope>NUCLEOTIDE SEQUENCE [LARGE SCALE GENOMIC DNA]</scope>
    <source>
        <strain evidence="2 3">NCTC11296</strain>
    </source>
</reference>
<gene>
    <name evidence="2" type="ORF">NCTC11296_02047</name>
</gene>
<evidence type="ECO:0000313" key="3">
    <source>
        <dbReference type="Proteomes" id="UP000254465"/>
    </source>
</evidence>
<keyword evidence="1" id="KW-0812">Transmembrane</keyword>
<keyword evidence="1" id="KW-1133">Transmembrane helix</keyword>
<feature type="transmembrane region" description="Helical" evidence="1">
    <location>
        <begin position="12"/>
        <end position="35"/>
    </location>
</feature>
<organism evidence="2 3">
    <name type="scientific">Avibacterium paragallinarum</name>
    <name type="common">Haemophilus gallinarum</name>
    <dbReference type="NCBI Taxonomy" id="728"/>
    <lineage>
        <taxon>Bacteria</taxon>
        <taxon>Pseudomonadati</taxon>
        <taxon>Pseudomonadota</taxon>
        <taxon>Gammaproteobacteria</taxon>
        <taxon>Pasteurellales</taxon>
        <taxon>Pasteurellaceae</taxon>
        <taxon>Avibacterium</taxon>
    </lineage>
</organism>
<evidence type="ECO:0000313" key="2">
    <source>
        <dbReference type="EMBL" id="STO72126.1"/>
    </source>
</evidence>